<evidence type="ECO:0008006" key="4">
    <source>
        <dbReference type="Google" id="ProtNLM"/>
    </source>
</evidence>
<keyword evidence="3" id="KW-1185">Reference proteome</keyword>
<feature type="signal peptide" evidence="1">
    <location>
        <begin position="1"/>
        <end position="25"/>
    </location>
</feature>
<dbReference type="AlphaFoldDB" id="A0A1H5Z2C3"/>
<accession>A0A1H5Z2C3</accession>
<evidence type="ECO:0000256" key="1">
    <source>
        <dbReference type="SAM" id="SignalP"/>
    </source>
</evidence>
<evidence type="ECO:0000313" key="2">
    <source>
        <dbReference type="EMBL" id="SEG30344.1"/>
    </source>
</evidence>
<organism evidence="2 3">
    <name type="scientific">Bosea lathyri</name>
    <dbReference type="NCBI Taxonomy" id="1036778"/>
    <lineage>
        <taxon>Bacteria</taxon>
        <taxon>Pseudomonadati</taxon>
        <taxon>Pseudomonadota</taxon>
        <taxon>Alphaproteobacteria</taxon>
        <taxon>Hyphomicrobiales</taxon>
        <taxon>Boseaceae</taxon>
        <taxon>Bosea</taxon>
    </lineage>
</organism>
<feature type="chain" id="PRO_5009291201" description="YXWGXW repeat-containing protein" evidence="1">
    <location>
        <begin position="26"/>
        <end position="84"/>
    </location>
</feature>
<dbReference type="RefSeq" id="WP_103872654.1">
    <property type="nucleotide sequence ID" value="NZ_FNUY01000004.1"/>
</dbReference>
<protein>
    <recommendedName>
        <fullName evidence="4">YXWGXW repeat-containing protein</fullName>
    </recommendedName>
</protein>
<evidence type="ECO:0000313" key="3">
    <source>
        <dbReference type="Proteomes" id="UP000236743"/>
    </source>
</evidence>
<gene>
    <name evidence="2" type="ORF">SAMN04488115_104211</name>
</gene>
<dbReference type="EMBL" id="FNUY01000004">
    <property type="protein sequence ID" value="SEG30344.1"/>
    <property type="molecule type" value="Genomic_DNA"/>
</dbReference>
<proteinExistence type="predicted"/>
<dbReference type="OrthoDB" id="8164084at2"/>
<reference evidence="2 3" key="1">
    <citation type="submission" date="2016-10" db="EMBL/GenBank/DDBJ databases">
        <authorList>
            <person name="de Groot N.N."/>
        </authorList>
    </citation>
    <scope>NUCLEOTIDE SEQUENCE [LARGE SCALE GENOMIC DNA]</scope>
    <source>
        <strain evidence="2 3">DSM 26656</strain>
    </source>
</reference>
<sequence>MVHFRGAAIAAAVLIGALCSGSSFAAPVSTGGIVATTASAELAQWHPSRQRHIGPRHGRCWWENRRVRDHRGRWVLRRVQVCRR</sequence>
<dbReference type="Proteomes" id="UP000236743">
    <property type="component" value="Unassembled WGS sequence"/>
</dbReference>
<name>A0A1H5Z2C3_9HYPH</name>
<keyword evidence="1" id="KW-0732">Signal</keyword>